<evidence type="ECO:0000313" key="6">
    <source>
        <dbReference type="EMBL" id="CAF3651698.1"/>
    </source>
</evidence>
<dbReference type="EMBL" id="CAJNOQ010001055">
    <property type="protein sequence ID" value="CAF0864144.1"/>
    <property type="molecule type" value="Genomic_DNA"/>
</dbReference>
<dbReference type="EMBL" id="CAJOBC010001055">
    <property type="protein sequence ID" value="CAF3651698.1"/>
    <property type="molecule type" value="Genomic_DNA"/>
</dbReference>
<dbReference type="Proteomes" id="UP000682733">
    <property type="component" value="Unassembled WGS sequence"/>
</dbReference>
<dbReference type="OrthoDB" id="9993482at2759"/>
<dbReference type="SUPFAM" id="SSF57414">
    <property type="entry name" value="Hairpin loop containing domain-like"/>
    <property type="match status" value="1"/>
</dbReference>
<reference evidence="4" key="1">
    <citation type="submission" date="2021-02" db="EMBL/GenBank/DDBJ databases">
        <authorList>
            <person name="Nowell W R."/>
        </authorList>
    </citation>
    <scope>NUCLEOTIDE SEQUENCE</scope>
</reference>
<sequence>MLILTTTSVLNTQGFRTIEDCFYEKLLGTSLQGHNYMHERWRDEYDCFYKCLHQSNSNYMCKSFEYWFGNDKTSLCVQANISITESTQLMEKNSFVNYYEINCLKDIKAVRPVSILCPGDQLELTVALNGIDANYLYLGDICKPSWSNQSHAFFSTNIDHCSLILTKSEIRGKLCWDSVYDQTTTKKYERYFTCSSDIHRIRTYSSTSSSFIHTTTPIFSNGNDREFSPSSKISLLTAIKNHSHQCKISCTISIFSSLHVIIEADYISSQSDEILNEKYSDYHLWIESCDLLPLSPYTNYIHPQRLIFRNCPTDPNLIFLGNNTLQSFSFNFNVNSILKESVLVYIQCQILLYDDTLVINDHFDKVNNGCTHHLSHRLKLFLNHKQQQYHHRYDINDRFYSFYNLTKSHTDKVKYSQKLKLYNSSHFYTSLLSSMPTDSTMISMNGVSSLFIIPSNIVILMFIFCTIIINV</sequence>
<comment type="caution">
    <text evidence="4">The sequence shown here is derived from an EMBL/GenBank/DDBJ whole genome shotgun (WGS) entry which is preliminary data.</text>
</comment>
<keyword evidence="1" id="KW-0812">Transmembrane</keyword>
<evidence type="ECO:0000313" key="3">
    <source>
        <dbReference type="EMBL" id="CAF0800761.1"/>
    </source>
</evidence>
<evidence type="ECO:0000313" key="5">
    <source>
        <dbReference type="EMBL" id="CAF3584082.1"/>
    </source>
</evidence>
<evidence type="ECO:0000313" key="4">
    <source>
        <dbReference type="EMBL" id="CAF0864144.1"/>
    </source>
</evidence>
<dbReference type="Proteomes" id="UP000677228">
    <property type="component" value="Unassembled WGS sequence"/>
</dbReference>
<dbReference type="Proteomes" id="UP000663829">
    <property type="component" value="Unassembled WGS sequence"/>
</dbReference>
<evidence type="ECO:0000259" key="2">
    <source>
        <dbReference type="PROSITE" id="PS50948"/>
    </source>
</evidence>
<evidence type="ECO:0000256" key="1">
    <source>
        <dbReference type="SAM" id="Phobius"/>
    </source>
</evidence>
<name>A0A813WZ10_9BILA</name>
<dbReference type="InterPro" id="IPR003609">
    <property type="entry name" value="Pan_app"/>
</dbReference>
<dbReference type="AlphaFoldDB" id="A0A813WZ10"/>
<evidence type="ECO:0000313" key="7">
    <source>
        <dbReference type="Proteomes" id="UP000663829"/>
    </source>
</evidence>
<dbReference type="Proteomes" id="UP000681722">
    <property type="component" value="Unassembled WGS sequence"/>
</dbReference>
<dbReference type="EMBL" id="CAJOBA010001235">
    <property type="protein sequence ID" value="CAF3584082.1"/>
    <property type="molecule type" value="Genomic_DNA"/>
</dbReference>
<gene>
    <name evidence="4" type="ORF">GPM918_LOCUS6746</name>
    <name evidence="3" type="ORF">OVA965_LOCUS4633</name>
    <name evidence="6" type="ORF">SRO942_LOCUS6746</name>
    <name evidence="5" type="ORF">TMI583_LOCUS4631</name>
</gene>
<feature type="transmembrane region" description="Helical" evidence="1">
    <location>
        <begin position="450"/>
        <end position="469"/>
    </location>
</feature>
<organism evidence="4 7">
    <name type="scientific">Didymodactylos carnosus</name>
    <dbReference type="NCBI Taxonomy" id="1234261"/>
    <lineage>
        <taxon>Eukaryota</taxon>
        <taxon>Metazoa</taxon>
        <taxon>Spiralia</taxon>
        <taxon>Gnathifera</taxon>
        <taxon>Rotifera</taxon>
        <taxon>Eurotatoria</taxon>
        <taxon>Bdelloidea</taxon>
        <taxon>Philodinida</taxon>
        <taxon>Philodinidae</taxon>
        <taxon>Didymodactylos</taxon>
    </lineage>
</organism>
<feature type="domain" description="Apple" evidence="2">
    <location>
        <begin position="21"/>
        <end position="103"/>
    </location>
</feature>
<protein>
    <recommendedName>
        <fullName evidence="2">Apple domain-containing protein</fullName>
    </recommendedName>
</protein>
<accession>A0A813WZ10</accession>
<proteinExistence type="predicted"/>
<dbReference type="PROSITE" id="PS50948">
    <property type="entry name" value="PAN"/>
    <property type="match status" value="1"/>
</dbReference>
<keyword evidence="1" id="KW-0472">Membrane</keyword>
<dbReference type="EMBL" id="CAJNOK010001235">
    <property type="protein sequence ID" value="CAF0800761.1"/>
    <property type="molecule type" value="Genomic_DNA"/>
</dbReference>
<keyword evidence="7" id="KW-1185">Reference proteome</keyword>
<keyword evidence="1" id="KW-1133">Transmembrane helix</keyword>